<gene>
    <name evidence="1" type="ORF">MTUNDRAET4_3472</name>
</gene>
<organism evidence="1 2">
    <name type="scientific">Methylocella tundrae</name>
    <dbReference type="NCBI Taxonomy" id="227605"/>
    <lineage>
        <taxon>Bacteria</taxon>
        <taxon>Pseudomonadati</taxon>
        <taxon>Pseudomonadota</taxon>
        <taxon>Alphaproteobacteria</taxon>
        <taxon>Hyphomicrobiales</taxon>
        <taxon>Beijerinckiaceae</taxon>
        <taxon>Methylocella</taxon>
    </lineage>
</organism>
<dbReference type="AlphaFoldDB" id="A0A4U8Z4D1"/>
<evidence type="ECO:0000313" key="2">
    <source>
        <dbReference type="Proteomes" id="UP000294360"/>
    </source>
</evidence>
<accession>A0A4U8Z4D1</accession>
<protein>
    <submittedName>
        <fullName evidence="1">Uncharacterized protein</fullName>
    </submittedName>
</protein>
<sequence length="54" mass="6198">MTRLWVFSPIFDRRHFHDAIIMNAREVGRLHRQVASEGRLGAAGARLILAAAWR</sequence>
<proteinExistence type="predicted"/>
<dbReference type="EMBL" id="LR536450">
    <property type="protein sequence ID" value="VFU10359.1"/>
    <property type="molecule type" value="Genomic_DNA"/>
</dbReference>
<evidence type="ECO:0000313" key="1">
    <source>
        <dbReference type="EMBL" id="VFU10359.1"/>
    </source>
</evidence>
<name>A0A4U8Z4D1_METTU</name>
<dbReference type="KEGG" id="mtun:MTUNDRAET4_3472"/>
<reference evidence="1 2" key="1">
    <citation type="submission" date="2019-03" db="EMBL/GenBank/DDBJ databases">
        <authorList>
            <person name="Kox A.R. M."/>
        </authorList>
    </citation>
    <scope>NUCLEOTIDE SEQUENCE [LARGE SCALE GENOMIC DNA]</scope>
    <source>
        <strain evidence="1">MTUNDRAET4 annotated genome</strain>
    </source>
</reference>
<dbReference type="Proteomes" id="UP000294360">
    <property type="component" value="Chromosome"/>
</dbReference>